<feature type="domain" description="Beta-lactamase class A catalytic" evidence="1">
    <location>
        <begin position="24"/>
        <end position="267"/>
    </location>
</feature>
<accession>A0ABW1GK36</accession>
<dbReference type="Proteomes" id="UP001596200">
    <property type="component" value="Unassembled WGS sequence"/>
</dbReference>
<comment type="caution">
    <text evidence="2">The sequence shown here is derived from an EMBL/GenBank/DDBJ whole genome shotgun (WGS) entry which is preliminary data.</text>
</comment>
<keyword evidence="3" id="KW-1185">Reference proteome</keyword>
<evidence type="ECO:0000259" key="1">
    <source>
        <dbReference type="Pfam" id="PF13354"/>
    </source>
</evidence>
<name>A0ABW1GK36_9ACTN</name>
<protein>
    <submittedName>
        <fullName evidence="2">Serine hydrolase</fullName>
    </submittedName>
</protein>
<dbReference type="Pfam" id="PF13354">
    <property type="entry name" value="Beta-lactamase2"/>
    <property type="match status" value="1"/>
</dbReference>
<dbReference type="InterPro" id="IPR045155">
    <property type="entry name" value="Beta-lactam_cat"/>
</dbReference>
<dbReference type="PANTHER" id="PTHR35333:SF3">
    <property type="entry name" value="BETA-LACTAMASE-TYPE TRANSPEPTIDASE FOLD CONTAINING PROTEIN"/>
    <property type="match status" value="1"/>
</dbReference>
<dbReference type="RefSeq" id="WP_344517048.1">
    <property type="nucleotide sequence ID" value="NZ_BAAATU010000052.1"/>
</dbReference>
<dbReference type="InterPro" id="IPR012338">
    <property type="entry name" value="Beta-lactam/transpept-like"/>
</dbReference>
<evidence type="ECO:0000313" key="2">
    <source>
        <dbReference type="EMBL" id="MFC5915159.1"/>
    </source>
</evidence>
<dbReference type="PANTHER" id="PTHR35333">
    <property type="entry name" value="BETA-LACTAMASE"/>
    <property type="match status" value="1"/>
</dbReference>
<dbReference type="GO" id="GO:0016787">
    <property type="term" value="F:hydrolase activity"/>
    <property type="evidence" value="ECO:0007669"/>
    <property type="project" value="UniProtKB-KW"/>
</dbReference>
<reference evidence="3" key="1">
    <citation type="journal article" date="2019" name="Int. J. Syst. Evol. Microbiol.">
        <title>The Global Catalogue of Microorganisms (GCM) 10K type strain sequencing project: providing services to taxonomists for standard genome sequencing and annotation.</title>
        <authorList>
            <consortium name="The Broad Institute Genomics Platform"/>
            <consortium name="The Broad Institute Genome Sequencing Center for Infectious Disease"/>
            <person name="Wu L."/>
            <person name="Ma J."/>
        </authorList>
    </citation>
    <scope>NUCLEOTIDE SEQUENCE [LARGE SCALE GENOMIC DNA]</scope>
    <source>
        <strain evidence="3">JCM 4147</strain>
    </source>
</reference>
<dbReference type="InterPro" id="IPR000871">
    <property type="entry name" value="Beta-lactam_class-A"/>
</dbReference>
<evidence type="ECO:0000313" key="3">
    <source>
        <dbReference type="Proteomes" id="UP001596200"/>
    </source>
</evidence>
<dbReference type="Gene3D" id="3.40.710.10">
    <property type="entry name" value="DD-peptidase/beta-lactamase superfamily"/>
    <property type="match status" value="1"/>
</dbReference>
<gene>
    <name evidence="2" type="ORF">ACFP1B_17290</name>
</gene>
<dbReference type="SUPFAM" id="SSF56601">
    <property type="entry name" value="beta-lactamase/transpeptidase-like"/>
    <property type="match status" value="1"/>
</dbReference>
<organism evidence="2 3">
    <name type="scientific">Streptomyces pulveraceus</name>
    <dbReference type="NCBI Taxonomy" id="68258"/>
    <lineage>
        <taxon>Bacteria</taxon>
        <taxon>Bacillati</taxon>
        <taxon>Actinomycetota</taxon>
        <taxon>Actinomycetes</taxon>
        <taxon>Kitasatosporales</taxon>
        <taxon>Streptomycetaceae</taxon>
        <taxon>Streptomyces</taxon>
    </lineage>
</organism>
<dbReference type="EMBL" id="JBHSPU010000016">
    <property type="protein sequence ID" value="MFC5915159.1"/>
    <property type="molecule type" value="Genomic_DNA"/>
</dbReference>
<sequence length="297" mass="32379">MVSETELVDRITSRAKDIGVQVWLHAADLDGARQVGIDAAEPVVTASVFKVPVGLELARQAADGAVDLAERVTVAPGRSTSGSYGLATFHQEVTMSWHDLAVLMIGVSDNIATDLILERVGKAAVAESLERLELPQTAVPHNCAELLHTIEEDLGIEYRDDERILAALPAERIRELRALTPEATCRTSAQEATRLLGLIWRDEAAPAAACADVRRWMELQVWPHRLRSGFGDEVRISGKTGTLPTVRNEIGVVEYPDGGRYAVAVFTRAVDARSRVPARDAFIGFAAAQAVDWLRQR</sequence>
<proteinExistence type="predicted"/>
<keyword evidence="2" id="KW-0378">Hydrolase</keyword>